<dbReference type="AlphaFoldDB" id="A0A2H3DEU7"/>
<name>A0A2H3DEU7_ARMGA</name>
<evidence type="ECO:0000313" key="1">
    <source>
        <dbReference type="EMBL" id="PBK86006.1"/>
    </source>
</evidence>
<accession>A0A2H3DEU7</accession>
<reference evidence="2" key="1">
    <citation type="journal article" date="2017" name="Nat. Ecol. Evol.">
        <title>Genome expansion and lineage-specific genetic innovations in the forest pathogenic fungi Armillaria.</title>
        <authorList>
            <person name="Sipos G."/>
            <person name="Prasanna A.N."/>
            <person name="Walter M.C."/>
            <person name="O'Connor E."/>
            <person name="Balint B."/>
            <person name="Krizsan K."/>
            <person name="Kiss B."/>
            <person name="Hess J."/>
            <person name="Varga T."/>
            <person name="Slot J."/>
            <person name="Riley R."/>
            <person name="Boka B."/>
            <person name="Rigling D."/>
            <person name="Barry K."/>
            <person name="Lee J."/>
            <person name="Mihaltcheva S."/>
            <person name="LaButti K."/>
            <person name="Lipzen A."/>
            <person name="Waldron R."/>
            <person name="Moloney N.M."/>
            <person name="Sperisen C."/>
            <person name="Kredics L."/>
            <person name="Vagvoelgyi C."/>
            <person name="Patrignani A."/>
            <person name="Fitzpatrick D."/>
            <person name="Nagy I."/>
            <person name="Doyle S."/>
            <person name="Anderson J.B."/>
            <person name="Grigoriev I.V."/>
            <person name="Gueldener U."/>
            <person name="Muensterkoetter M."/>
            <person name="Nagy L.G."/>
        </authorList>
    </citation>
    <scope>NUCLEOTIDE SEQUENCE [LARGE SCALE GENOMIC DNA]</scope>
    <source>
        <strain evidence="2">Ar21-2</strain>
    </source>
</reference>
<evidence type="ECO:0000313" key="2">
    <source>
        <dbReference type="Proteomes" id="UP000217790"/>
    </source>
</evidence>
<dbReference type="InParanoid" id="A0A2H3DEU7"/>
<protein>
    <submittedName>
        <fullName evidence="1">Uncharacterized protein</fullName>
    </submittedName>
</protein>
<dbReference type="Proteomes" id="UP000217790">
    <property type="component" value="Unassembled WGS sequence"/>
</dbReference>
<keyword evidence="2" id="KW-1185">Reference proteome</keyword>
<dbReference type="EMBL" id="KZ293687">
    <property type="protein sequence ID" value="PBK86006.1"/>
    <property type="molecule type" value="Genomic_DNA"/>
</dbReference>
<dbReference type="OrthoDB" id="2974769at2759"/>
<gene>
    <name evidence="1" type="ORF">ARMGADRAFT_1035978</name>
</gene>
<proteinExistence type="predicted"/>
<organism evidence="1 2">
    <name type="scientific">Armillaria gallica</name>
    <name type="common">Bulbous honey fungus</name>
    <name type="synonym">Armillaria bulbosa</name>
    <dbReference type="NCBI Taxonomy" id="47427"/>
    <lineage>
        <taxon>Eukaryota</taxon>
        <taxon>Fungi</taxon>
        <taxon>Dikarya</taxon>
        <taxon>Basidiomycota</taxon>
        <taxon>Agaricomycotina</taxon>
        <taxon>Agaricomycetes</taxon>
        <taxon>Agaricomycetidae</taxon>
        <taxon>Agaricales</taxon>
        <taxon>Marasmiineae</taxon>
        <taxon>Physalacriaceae</taxon>
        <taxon>Armillaria</taxon>
    </lineage>
</organism>
<sequence length="177" mass="20985">MCLFVSDSQSIFQSHFSSTHDYTFFRNQLLRIMIHTLNKSVHPPAMLPWKFDPDVFKAIAFQVFSKGILEAYKVFQEQDDDKYSIEKYNFHWYPLPDDKEHLKRDMKEIVRILDECLKAATNLKNDINQPSTSSNPHILEILRGILRNLNSNSKMEEMDMYPTTSQYEPHVLRRLLQ</sequence>